<feature type="region of interest" description="Disordered" evidence="12">
    <location>
        <begin position="656"/>
        <end position="679"/>
    </location>
</feature>
<protein>
    <recommendedName>
        <fullName evidence="13">PI3K/PI4K catalytic domain-containing protein</fullName>
    </recommendedName>
</protein>
<feature type="domain" description="PI3K/PI4K catalytic" evidence="13">
    <location>
        <begin position="366"/>
        <end position="627"/>
    </location>
</feature>
<reference evidence="14 15" key="1">
    <citation type="submission" date="2024-02" db="EMBL/GenBank/DDBJ databases">
        <authorList>
            <person name="Chen Y."/>
            <person name="Shah S."/>
            <person name="Dougan E. K."/>
            <person name="Thang M."/>
            <person name="Chan C."/>
        </authorList>
    </citation>
    <scope>NUCLEOTIDE SEQUENCE [LARGE SCALE GENOMIC DNA]</scope>
</reference>
<sequence>MLLAPTSSRPSSGPSGRPGRDLMPETLPLGHSGARGLVDSASCLDSMGLGCLALILPCHLRSTRRLRSRHPWRTPRGAAGSAASALRRQVPNVLTAMRVLLVVPIVALFCWGDRRLCTVLFALSSLTDFLDGYLARRWEVTSPFGKFLDPVADKLLACSVLVLLPTASGSAFAPGLLAVPAVLIILREIFVSALREWTAMAGHSTSTQVGFLGKLKTAVILVSLCGLLATCDQGLSSSIFRVAVLLLYLGTLLDARKSRLTTVIGRGMADGTVDGLTISSTKVEDYPCVRQQLGNAQCAWQRAADDKKLSKTTARLLKGAERFWCLPRSSVSSQRVQELAKSLDQPVGTAILLPKALNIAGRSFSSAKILREFKTKSRARLVQLEPGQALFVVKFENLSEEYAVMAALRQLNYLWQKSQLCVGQELVQAQTFGIFPLSPGLGLVEVVSESRTLRELSEGVPFNERQWRVVRALNQDSQKLDRLAASVCAYLTSSYVLGIRDGHDDNLMLRRDGRLFRVDFGFAWGRTPEIDAPGIFVPNAVYLALGEGRWRQVVLGCKAALRAVSGSRADKPAWECLGKVPELKPLLPEVHEYVSSLSLSSFDHQVERAADWTLQRAAKNTLREALRYVTAEQEVEENTWYGFLDPFGLLTTETTPPRTPATPVTPLTPTALPAPALSPPTARAERMERIPESRCFAVRDLADAMAVGDRGSTRRLCRALRKLRSREEGLQLVQQQLNARPSGAETCGLIDAFARQGWFYRPLVDLASQQLSTGTSASPPHLAVTLRALATLHPPSLARWRGPLNAPPVGRRHGWFAAVVLLRSLLLAEVVMDGLLGKVFSWTSQQGSWTSQPAHLRSSGALWGALCDVAWILERRPPASLKPLTDREKATLELVQSWPGVAQPVSGISEALELHVSAAFQRLGRTVDGLHRPSGARSGHRRLPLSLPELKLVLFCLDQRSFIYDLQDGRSWLKPLTLLHQQQLETAGWRVEVILDSEWPEQHLEFDLHQIATHFFNLFGDVLSSGRTDPMHSLGAPKRHRQELLLRKKLAHALQAHVPRRRRRRLP</sequence>
<proteinExistence type="inferred from homology"/>
<keyword evidence="4 11" id="KW-0808">Transferase</keyword>
<comment type="caution">
    <text evidence="14">The sequence shown here is derived from an EMBL/GenBank/DDBJ whole genome shotgun (WGS) entry which is preliminary data.</text>
</comment>
<keyword evidence="9" id="KW-0594">Phospholipid biosynthesis</keyword>
<evidence type="ECO:0000256" key="12">
    <source>
        <dbReference type="SAM" id="MobiDB-lite"/>
    </source>
</evidence>
<name>A0ABP0PF20_9DINO</name>
<feature type="compositionally biased region" description="Low complexity" evidence="12">
    <location>
        <begin position="7"/>
        <end position="17"/>
    </location>
</feature>
<dbReference type="InterPro" id="IPR050324">
    <property type="entry name" value="CDP-alcohol_PTase-I"/>
</dbReference>
<accession>A0ABP0PF20</accession>
<dbReference type="SMART" id="SM00146">
    <property type="entry name" value="PI3Kc"/>
    <property type="match status" value="1"/>
</dbReference>
<comment type="similarity">
    <text evidence="2 11">Belongs to the CDP-alcohol phosphatidyltransferase class-I family.</text>
</comment>
<dbReference type="PROSITE" id="PS00379">
    <property type="entry name" value="CDP_ALCOHOL_P_TRANSF"/>
    <property type="match status" value="1"/>
</dbReference>
<dbReference type="InterPro" id="IPR000403">
    <property type="entry name" value="PI3/4_kinase_cat_dom"/>
</dbReference>
<evidence type="ECO:0000256" key="9">
    <source>
        <dbReference type="ARBA" id="ARBA00023209"/>
    </source>
</evidence>
<evidence type="ECO:0000256" key="4">
    <source>
        <dbReference type="ARBA" id="ARBA00022679"/>
    </source>
</evidence>
<organism evidence="14 15">
    <name type="scientific">Durusdinium trenchii</name>
    <dbReference type="NCBI Taxonomy" id="1381693"/>
    <lineage>
        <taxon>Eukaryota</taxon>
        <taxon>Sar</taxon>
        <taxon>Alveolata</taxon>
        <taxon>Dinophyceae</taxon>
        <taxon>Suessiales</taxon>
        <taxon>Symbiodiniaceae</taxon>
        <taxon>Durusdinium</taxon>
    </lineage>
</organism>
<dbReference type="Gene3D" id="1.10.1070.11">
    <property type="entry name" value="Phosphatidylinositol 3-/4-kinase, catalytic domain"/>
    <property type="match status" value="1"/>
</dbReference>
<evidence type="ECO:0000256" key="3">
    <source>
        <dbReference type="ARBA" id="ARBA00022516"/>
    </source>
</evidence>
<dbReference type="Pfam" id="PF00454">
    <property type="entry name" value="PI3_PI4_kinase"/>
    <property type="match status" value="1"/>
</dbReference>
<dbReference type="InterPro" id="IPR004570">
    <property type="entry name" value="Phosphatidylglycerol_P_synth"/>
</dbReference>
<evidence type="ECO:0000256" key="2">
    <source>
        <dbReference type="ARBA" id="ARBA00010441"/>
    </source>
</evidence>
<gene>
    <name evidence="14" type="ORF">CCMP2556_LOCUS36754</name>
</gene>
<dbReference type="InterPro" id="IPR036940">
    <property type="entry name" value="PI3/4_kinase_cat_sf"/>
</dbReference>
<dbReference type="NCBIfam" id="TIGR00560">
    <property type="entry name" value="pgsA"/>
    <property type="match status" value="1"/>
</dbReference>
<dbReference type="Pfam" id="PF01066">
    <property type="entry name" value="CDP-OH_P_transf"/>
    <property type="match status" value="1"/>
</dbReference>
<evidence type="ECO:0000256" key="7">
    <source>
        <dbReference type="ARBA" id="ARBA00023098"/>
    </source>
</evidence>
<dbReference type="PROSITE" id="PS50290">
    <property type="entry name" value="PI3_4_KINASE_3"/>
    <property type="match status" value="1"/>
</dbReference>
<dbReference type="PANTHER" id="PTHR14269">
    <property type="entry name" value="CDP-DIACYLGLYCEROL--GLYCEROL-3-PHOSPHATE 3-PHOSPHATIDYLTRANSFERASE-RELATED"/>
    <property type="match status" value="1"/>
</dbReference>
<dbReference type="InterPro" id="IPR043130">
    <property type="entry name" value="CDP-OH_PTrfase_TM_dom"/>
</dbReference>
<keyword evidence="5" id="KW-0812">Transmembrane</keyword>
<evidence type="ECO:0000256" key="11">
    <source>
        <dbReference type="RuleBase" id="RU003750"/>
    </source>
</evidence>
<keyword evidence="15" id="KW-1185">Reference proteome</keyword>
<dbReference type="EMBL" id="CAXAMN010023028">
    <property type="protein sequence ID" value="CAK9074608.1"/>
    <property type="molecule type" value="Genomic_DNA"/>
</dbReference>
<dbReference type="Proteomes" id="UP001642484">
    <property type="component" value="Unassembled WGS sequence"/>
</dbReference>
<keyword evidence="8" id="KW-0472">Membrane</keyword>
<dbReference type="InterPro" id="IPR048254">
    <property type="entry name" value="CDP_ALCOHOL_P_TRANSF_CS"/>
</dbReference>
<evidence type="ECO:0000259" key="13">
    <source>
        <dbReference type="PROSITE" id="PS50290"/>
    </source>
</evidence>
<evidence type="ECO:0000256" key="1">
    <source>
        <dbReference type="ARBA" id="ARBA00004141"/>
    </source>
</evidence>
<keyword evidence="6" id="KW-1133">Transmembrane helix</keyword>
<keyword evidence="7" id="KW-0443">Lipid metabolism</keyword>
<feature type="region of interest" description="Disordered" evidence="12">
    <location>
        <begin position="1"/>
        <end position="26"/>
    </location>
</feature>
<keyword evidence="3" id="KW-0444">Lipid biosynthesis</keyword>
<dbReference type="PANTHER" id="PTHR14269:SF62">
    <property type="entry name" value="CDP-DIACYLGLYCEROL--GLYCEROL-3-PHOSPHATE 3-PHOSPHATIDYLTRANSFERASE 1, CHLOROPLASTIC"/>
    <property type="match status" value="1"/>
</dbReference>
<evidence type="ECO:0000256" key="6">
    <source>
        <dbReference type="ARBA" id="ARBA00022989"/>
    </source>
</evidence>
<dbReference type="SUPFAM" id="SSF56112">
    <property type="entry name" value="Protein kinase-like (PK-like)"/>
    <property type="match status" value="1"/>
</dbReference>
<dbReference type="Gene3D" id="1.20.120.1760">
    <property type="match status" value="1"/>
</dbReference>
<evidence type="ECO:0000256" key="5">
    <source>
        <dbReference type="ARBA" id="ARBA00022692"/>
    </source>
</evidence>
<evidence type="ECO:0000256" key="10">
    <source>
        <dbReference type="ARBA" id="ARBA00023264"/>
    </source>
</evidence>
<comment type="subcellular location">
    <subcellularLocation>
        <location evidence="1">Membrane</location>
        <topology evidence="1">Multi-pass membrane protein</topology>
    </subcellularLocation>
</comment>
<keyword evidence="10" id="KW-1208">Phospholipid metabolism</keyword>
<evidence type="ECO:0000313" key="14">
    <source>
        <dbReference type="EMBL" id="CAK9074608.1"/>
    </source>
</evidence>
<dbReference type="InterPro" id="IPR000462">
    <property type="entry name" value="CDP-OH_P_trans"/>
</dbReference>
<evidence type="ECO:0000313" key="15">
    <source>
        <dbReference type="Proteomes" id="UP001642484"/>
    </source>
</evidence>
<evidence type="ECO:0000256" key="8">
    <source>
        <dbReference type="ARBA" id="ARBA00023136"/>
    </source>
</evidence>
<dbReference type="InterPro" id="IPR011009">
    <property type="entry name" value="Kinase-like_dom_sf"/>
</dbReference>